<organism evidence="1 2">
    <name type="scientific">Mytilus edulis</name>
    <name type="common">Blue mussel</name>
    <dbReference type="NCBI Taxonomy" id="6550"/>
    <lineage>
        <taxon>Eukaryota</taxon>
        <taxon>Metazoa</taxon>
        <taxon>Spiralia</taxon>
        <taxon>Lophotrochozoa</taxon>
        <taxon>Mollusca</taxon>
        <taxon>Bivalvia</taxon>
        <taxon>Autobranchia</taxon>
        <taxon>Pteriomorphia</taxon>
        <taxon>Mytilida</taxon>
        <taxon>Mytiloidea</taxon>
        <taxon>Mytilidae</taxon>
        <taxon>Mytilinae</taxon>
        <taxon>Mytilus</taxon>
    </lineage>
</organism>
<dbReference type="AlphaFoldDB" id="A0A8S3UHR1"/>
<dbReference type="InterPro" id="IPR036691">
    <property type="entry name" value="Endo/exonu/phosph_ase_sf"/>
</dbReference>
<sequence length="637" mass="73624">MRPLAKKVKSNENLLKIGMWNIEGLSSEKANDPHFQDIVSKFSIASFVETWIGSESIQDISIPNFELVHSSSRKKHKKARRYSGGINIFAKSSISKGLKSLTNSHPDILWIKLDHMFFSISRDVFVAVVYISPEYSSYNNKNNDIESIYSILLSDVEKYSSMGDIIIQGDFNAYTNTQLDFIEFDNVTELVNLDDSEYHPDRVLSRNNLDHKHTNNSGKLLLNMCKEAKIRILNGRTIGDLNGQPTCITYNGSSVVDYTLISEELIDSIGYFVVHDFTSLSNHRPISCAMFANFLSVPCDSHQLDSLPGKFLWTDEAIASYTENIQSQMFKNKLANFIAKSFNDSDSITESFNSILLDCAKQSAKFINKKPLQKMKKSNRKPWFSHSCTDLRNTVKSYEKLVNKNPLNGQYRKLYYTYRSKFRRLCKHEQKMYKQKICKDINDNIEKNPKSFWAMLNKLDKMHDNADSFQDIPHDNFVQFFKKLNKSDDNCSSFHKTIMEHFQQLKDNIDNDPSNNILDVDITTDEIIKSIKALKNGKSTAMDLVSNEMLKYGEPELHDRYKMDHEEIFIIAVLVALCLIANFSCCEKEEFVTCPRENMTCLKALCRCYNRAPYPKFRKTFHMRLIIYLLLELILQQ</sequence>
<dbReference type="Proteomes" id="UP000683360">
    <property type="component" value="Unassembled WGS sequence"/>
</dbReference>
<keyword evidence="2" id="KW-1185">Reference proteome</keyword>
<reference evidence="1" key="1">
    <citation type="submission" date="2021-03" db="EMBL/GenBank/DDBJ databases">
        <authorList>
            <person name="Bekaert M."/>
        </authorList>
    </citation>
    <scope>NUCLEOTIDE SEQUENCE</scope>
</reference>
<protein>
    <recommendedName>
        <fullName evidence="3">Endonuclease/exonuclease/phosphatase domain-containing protein</fullName>
    </recommendedName>
</protein>
<dbReference type="SUPFAM" id="SSF56219">
    <property type="entry name" value="DNase I-like"/>
    <property type="match status" value="1"/>
</dbReference>
<name>A0A8S3UHR1_MYTED</name>
<dbReference type="OrthoDB" id="8052050at2759"/>
<accession>A0A8S3UHR1</accession>
<gene>
    <name evidence="1" type="ORF">MEDL_56879</name>
</gene>
<dbReference type="EMBL" id="CAJPWZ010002749">
    <property type="protein sequence ID" value="CAG2244879.1"/>
    <property type="molecule type" value="Genomic_DNA"/>
</dbReference>
<evidence type="ECO:0008006" key="3">
    <source>
        <dbReference type="Google" id="ProtNLM"/>
    </source>
</evidence>
<dbReference type="Gene3D" id="3.60.10.10">
    <property type="entry name" value="Endonuclease/exonuclease/phosphatase"/>
    <property type="match status" value="1"/>
</dbReference>
<proteinExistence type="predicted"/>
<evidence type="ECO:0000313" key="2">
    <source>
        <dbReference type="Proteomes" id="UP000683360"/>
    </source>
</evidence>
<comment type="caution">
    <text evidence="1">The sequence shown here is derived from an EMBL/GenBank/DDBJ whole genome shotgun (WGS) entry which is preliminary data.</text>
</comment>
<evidence type="ECO:0000313" key="1">
    <source>
        <dbReference type="EMBL" id="CAG2244879.1"/>
    </source>
</evidence>